<dbReference type="PANTHER" id="PTHR30006">
    <property type="entry name" value="THIAMINE-BINDING PERIPLASMIC PROTEIN-RELATED"/>
    <property type="match status" value="1"/>
</dbReference>
<proteinExistence type="inferred from homology"/>
<feature type="chain" id="PRO_5045245212" evidence="4">
    <location>
        <begin position="22"/>
        <end position="331"/>
    </location>
</feature>
<keyword evidence="2" id="KW-0813">Transport</keyword>
<accession>A0ABS3H8V6</accession>
<evidence type="ECO:0000313" key="5">
    <source>
        <dbReference type="EMBL" id="MBO0449885.1"/>
    </source>
</evidence>
<reference evidence="5 6" key="1">
    <citation type="submission" date="2021-03" db="EMBL/GenBank/DDBJ databases">
        <title>Enterococcal diversity collection.</title>
        <authorList>
            <person name="Gilmore M.S."/>
            <person name="Schwartzman J."/>
            <person name="Van Tyne D."/>
            <person name="Martin M."/>
            <person name="Earl A.M."/>
            <person name="Manson A.L."/>
            <person name="Straub T."/>
            <person name="Salamzade R."/>
            <person name="Saavedra J."/>
            <person name="Lebreton F."/>
            <person name="Prichula J."/>
            <person name="Schaufler K."/>
            <person name="Gaca A."/>
            <person name="Sgardioli B."/>
            <person name="Wagenaar J."/>
            <person name="Strong T."/>
        </authorList>
    </citation>
    <scope>NUCLEOTIDE SEQUENCE [LARGE SCALE GENOMIC DNA]</scope>
    <source>
        <strain evidence="5 6">MJM12</strain>
    </source>
</reference>
<evidence type="ECO:0000256" key="2">
    <source>
        <dbReference type="ARBA" id="ARBA00022448"/>
    </source>
</evidence>
<dbReference type="Gene3D" id="3.40.190.10">
    <property type="entry name" value="Periplasmic binding protein-like II"/>
    <property type="match status" value="2"/>
</dbReference>
<name>A0ABS3H8V6_9ENTE</name>
<evidence type="ECO:0000256" key="4">
    <source>
        <dbReference type="SAM" id="SignalP"/>
    </source>
</evidence>
<evidence type="ECO:0000256" key="1">
    <source>
        <dbReference type="ARBA" id="ARBA00008520"/>
    </source>
</evidence>
<comment type="similarity">
    <text evidence="1">Belongs to the bacterial solute-binding protein 1 family.</text>
</comment>
<keyword evidence="6" id="KW-1185">Reference proteome</keyword>
<dbReference type="RefSeq" id="WP_206903953.1">
    <property type="nucleotide sequence ID" value="NZ_JAFLVT010000014.1"/>
</dbReference>
<feature type="signal peptide" evidence="4">
    <location>
        <begin position="1"/>
        <end position="21"/>
    </location>
</feature>
<organism evidence="5 6">
    <name type="scientific">Candidatus Enterococcus myersii</name>
    <dbReference type="NCBI Taxonomy" id="2815322"/>
    <lineage>
        <taxon>Bacteria</taxon>
        <taxon>Bacillati</taxon>
        <taxon>Bacillota</taxon>
        <taxon>Bacilli</taxon>
        <taxon>Lactobacillales</taxon>
        <taxon>Enterococcaceae</taxon>
        <taxon>Enterococcus</taxon>
    </lineage>
</organism>
<sequence>MKKVMKFMVVGMLSLGLISLAGCKSGSGAEKTKDDKAIIYTNADEEPVKAMEKALDENGFKGKYLVQSLGTSELGGKLLAEGKNLEADIVTMSTFYLDSAEEKNKFLEKLDVSVKPLQVTTGYTLPLTVQEGVVFYNTKALKEAGINPPKSLKDLAKPEYAGQLSISDIKQSSTAWLLFQGLIDTYGEDEAKTILAKIYENAGDHIEASGSGPLKKVKVGEVAIGYGLRHQAVAAKKAKDPIDYVEPSEGTYNLTESIGILNKGQSKEKMADLQKMVAIILTTGRKEIITYYPSALYEEEKTDGLEIAKDQKVYSEKLTPELLAKHQGMVE</sequence>
<dbReference type="EMBL" id="JAFLVT010000014">
    <property type="protein sequence ID" value="MBO0449885.1"/>
    <property type="molecule type" value="Genomic_DNA"/>
</dbReference>
<dbReference type="PROSITE" id="PS01037">
    <property type="entry name" value="SBP_BACTERIAL_1"/>
    <property type="match status" value="1"/>
</dbReference>
<evidence type="ECO:0000313" key="6">
    <source>
        <dbReference type="Proteomes" id="UP000664256"/>
    </source>
</evidence>
<dbReference type="Pfam" id="PF13416">
    <property type="entry name" value="SBP_bac_8"/>
    <property type="match status" value="1"/>
</dbReference>
<protein>
    <submittedName>
        <fullName evidence="5">Extracellular solute-binding protein</fullName>
    </submittedName>
</protein>
<gene>
    <name evidence="5" type="ORF">JZO76_10080</name>
</gene>
<comment type="caution">
    <text evidence="5">The sequence shown here is derived from an EMBL/GenBank/DDBJ whole genome shotgun (WGS) entry which is preliminary data.</text>
</comment>
<keyword evidence="3 4" id="KW-0732">Signal</keyword>
<dbReference type="InterPro" id="IPR006061">
    <property type="entry name" value="SBP_1_CS"/>
</dbReference>
<dbReference type="InterPro" id="IPR006059">
    <property type="entry name" value="SBP"/>
</dbReference>
<evidence type="ECO:0000256" key="3">
    <source>
        <dbReference type="ARBA" id="ARBA00022729"/>
    </source>
</evidence>
<dbReference type="SUPFAM" id="SSF53850">
    <property type="entry name" value="Periplasmic binding protein-like II"/>
    <property type="match status" value="1"/>
</dbReference>
<dbReference type="PROSITE" id="PS51257">
    <property type="entry name" value="PROKAR_LIPOPROTEIN"/>
    <property type="match status" value="1"/>
</dbReference>
<dbReference type="Proteomes" id="UP000664256">
    <property type="component" value="Unassembled WGS sequence"/>
</dbReference>